<keyword evidence="4" id="KW-1185">Reference proteome</keyword>
<feature type="region of interest" description="Disordered" evidence="1">
    <location>
        <begin position="125"/>
        <end position="223"/>
    </location>
</feature>
<feature type="transmembrane region" description="Helical" evidence="2">
    <location>
        <begin position="297"/>
        <end position="318"/>
    </location>
</feature>
<dbReference type="EMBL" id="JALJOU010000003">
    <property type="protein sequence ID" value="KAK9845386.1"/>
    <property type="molecule type" value="Genomic_DNA"/>
</dbReference>
<organism evidence="3 4">
    <name type="scientific">Elliptochloris bilobata</name>
    <dbReference type="NCBI Taxonomy" id="381761"/>
    <lineage>
        <taxon>Eukaryota</taxon>
        <taxon>Viridiplantae</taxon>
        <taxon>Chlorophyta</taxon>
        <taxon>core chlorophytes</taxon>
        <taxon>Trebouxiophyceae</taxon>
        <taxon>Trebouxiophyceae incertae sedis</taxon>
        <taxon>Elliptochloris clade</taxon>
        <taxon>Elliptochloris</taxon>
    </lineage>
</organism>
<evidence type="ECO:0000256" key="1">
    <source>
        <dbReference type="SAM" id="MobiDB-lite"/>
    </source>
</evidence>
<keyword evidence="2" id="KW-0812">Transmembrane</keyword>
<keyword evidence="2" id="KW-1133">Transmembrane helix</keyword>
<feature type="region of interest" description="Disordered" evidence="1">
    <location>
        <begin position="55"/>
        <end position="106"/>
    </location>
</feature>
<evidence type="ECO:0000313" key="4">
    <source>
        <dbReference type="Proteomes" id="UP001445335"/>
    </source>
</evidence>
<feature type="compositionally biased region" description="Low complexity" evidence="1">
    <location>
        <begin position="270"/>
        <end position="288"/>
    </location>
</feature>
<dbReference type="Proteomes" id="UP001445335">
    <property type="component" value="Unassembled WGS sequence"/>
</dbReference>
<accession>A0AAW1SGN0</accession>
<evidence type="ECO:0000313" key="3">
    <source>
        <dbReference type="EMBL" id="KAK9845386.1"/>
    </source>
</evidence>
<reference evidence="3 4" key="1">
    <citation type="journal article" date="2024" name="Nat. Commun.">
        <title>Phylogenomics reveals the evolutionary origins of lichenization in chlorophyte algae.</title>
        <authorList>
            <person name="Puginier C."/>
            <person name="Libourel C."/>
            <person name="Otte J."/>
            <person name="Skaloud P."/>
            <person name="Haon M."/>
            <person name="Grisel S."/>
            <person name="Petersen M."/>
            <person name="Berrin J.G."/>
            <person name="Delaux P.M."/>
            <person name="Dal Grande F."/>
            <person name="Keller J."/>
        </authorList>
    </citation>
    <scope>NUCLEOTIDE SEQUENCE [LARGE SCALE GENOMIC DNA]</scope>
    <source>
        <strain evidence="3 4">SAG 245.80</strain>
    </source>
</reference>
<sequence length="353" mass="36839">MEGVNLAAGAKGVLLAALVAGGAFSAPAGIMQAARADESVFERQRAELQQRRELLNKARERALESGTTGDDSPGTGPAPALKSAAKVEAANAEVERSNQARQSDFSGAVQRLRKLSTAEYEKQASMSLKAPKEEPASGPSWFNFGAPPPAAPGVRDAPVIPAPAPPPPPLSFQTAPPPPPPPSPPPVEAPKAEAPKLQLPSLDAAKQESAPPATKPSGGNWWEGLIDADSLTEAAPSKPDAEAIVRKVEPAKPQAPQAAQPELFKKEEPAAAVKQPAPQPAAKAVEAAKTGKRRGPLPLWLVELVVIAAVPGLLYALLRWETQVSAALMQAGEVFIQAYDRVFPAPTPRQPSP</sequence>
<evidence type="ECO:0000256" key="2">
    <source>
        <dbReference type="SAM" id="Phobius"/>
    </source>
</evidence>
<proteinExistence type="predicted"/>
<dbReference type="AlphaFoldDB" id="A0AAW1SGN0"/>
<keyword evidence="2" id="KW-0472">Membrane</keyword>
<feature type="compositionally biased region" description="Pro residues" evidence="1">
    <location>
        <begin position="160"/>
        <end position="188"/>
    </location>
</feature>
<feature type="region of interest" description="Disordered" evidence="1">
    <location>
        <begin position="250"/>
        <end position="288"/>
    </location>
</feature>
<gene>
    <name evidence="3" type="ORF">WJX81_005266</name>
</gene>
<comment type="caution">
    <text evidence="3">The sequence shown here is derived from an EMBL/GenBank/DDBJ whole genome shotgun (WGS) entry which is preliminary data.</text>
</comment>
<feature type="compositionally biased region" description="Low complexity" evidence="1">
    <location>
        <begin position="65"/>
        <end position="92"/>
    </location>
</feature>
<protein>
    <submittedName>
        <fullName evidence="3">Uncharacterized protein</fullName>
    </submittedName>
</protein>
<feature type="compositionally biased region" description="Low complexity" evidence="1">
    <location>
        <begin position="251"/>
        <end position="261"/>
    </location>
</feature>
<name>A0AAW1SGN0_9CHLO</name>